<dbReference type="EMBL" id="MU853754">
    <property type="protein sequence ID" value="KAK3945557.1"/>
    <property type="molecule type" value="Genomic_DNA"/>
</dbReference>
<dbReference type="PANTHER" id="PTHR34071:SF2">
    <property type="entry name" value="FLAVIN-NUCLEOTIDE-BINDING PROTEIN"/>
    <property type="match status" value="1"/>
</dbReference>
<dbReference type="AlphaFoldDB" id="A0AAN6S917"/>
<accession>A0AAN6S917</accession>
<comment type="caution">
    <text evidence="2">The sequence shown here is derived from an EMBL/GenBank/DDBJ whole genome shotgun (WGS) entry which is preliminary data.</text>
</comment>
<keyword evidence="3" id="KW-1185">Reference proteome</keyword>
<evidence type="ECO:0000313" key="3">
    <source>
        <dbReference type="Proteomes" id="UP001303473"/>
    </source>
</evidence>
<sequence length="272" mass="30074">MPSYELEYPNEPYSTVKRYNTRATYALETIHGIINSCPILHVSFHAPNSPFPVILPMIGKMGSFERPSADDLGDVLDLYLHGYVSSRIMNLTRDSDSDSSSGLPMSIAATHLDGLVLALTPNSHSYNYRSAVLFGHATLVTDPAEKVFAMELITNGVIADRWGHTRTPPNSSEMQSTSILRVSIKTGSAKIRTGMPHDDRSDMVDTELLQRVWTGVVPVYQTLGTPIPGPYNKLQNPPEYIHEYIADTNTDTKENAEKAAATEVEPPKKVRE</sequence>
<dbReference type="InterPro" id="IPR024747">
    <property type="entry name" value="Pyridox_Oxase-rel"/>
</dbReference>
<dbReference type="PANTHER" id="PTHR34071">
    <property type="entry name" value="5-NITROIMIDAZOLE ANTIBIOTICS RESISTANCE PROTEIN, NIMA-FAMILY-RELATED PROTEIN-RELATED"/>
    <property type="match status" value="1"/>
</dbReference>
<proteinExistence type="predicted"/>
<name>A0AAN6S917_9PEZI</name>
<protein>
    <recommendedName>
        <fullName evidence="4">Flavin-nucleotide-binding protein</fullName>
    </recommendedName>
</protein>
<gene>
    <name evidence="2" type="ORF">QBC46DRAFT_302654</name>
</gene>
<evidence type="ECO:0008006" key="4">
    <source>
        <dbReference type="Google" id="ProtNLM"/>
    </source>
</evidence>
<evidence type="ECO:0000256" key="1">
    <source>
        <dbReference type="SAM" id="MobiDB-lite"/>
    </source>
</evidence>
<evidence type="ECO:0000313" key="2">
    <source>
        <dbReference type="EMBL" id="KAK3945557.1"/>
    </source>
</evidence>
<reference evidence="3" key="1">
    <citation type="journal article" date="2023" name="Mol. Phylogenet. Evol.">
        <title>Genome-scale phylogeny and comparative genomics of the fungal order Sordariales.</title>
        <authorList>
            <person name="Hensen N."/>
            <person name="Bonometti L."/>
            <person name="Westerberg I."/>
            <person name="Brannstrom I.O."/>
            <person name="Guillou S."/>
            <person name="Cros-Aarteil S."/>
            <person name="Calhoun S."/>
            <person name="Haridas S."/>
            <person name="Kuo A."/>
            <person name="Mondo S."/>
            <person name="Pangilinan J."/>
            <person name="Riley R."/>
            <person name="LaButti K."/>
            <person name="Andreopoulos B."/>
            <person name="Lipzen A."/>
            <person name="Chen C."/>
            <person name="Yan M."/>
            <person name="Daum C."/>
            <person name="Ng V."/>
            <person name="Clum A."/>
            <person name="Steindorff A."/>
            <person name="Ohm R.A."/>
            <person name="Martin F."/>
            <person name="Silar P."/>
            <person name="Natvig D.O."/>
            <person name="Lalanne C."/>
            <person name="Gautier V."/>
            <person name="Ament-Velasquez S.L."/>
            <person name="Kruys A."/>
            <person name="Hutchinson M.I."/>
            <person name="Powell A.J."/>
            <person name="Barry K."/>
            <person name="Miller A.N."/>
            <person name="Grigoriev I.V."/>
            <person name="Debuchy R."/>
            <person name="Gladieux P."/>
            <person name="Hiltunen Thoren M."/>
            <person name="Johannesson H."/>
        </authorList>
    </citation>
    <scope>NUCLEOTIDE SEQUENCE [LARGE SCALE GENOMIC DNA]</scope>
    <source>
        <strain evidence="3">CBS 340.73</strain>
    </source>
</reference>
<dbReference type="Gene3D" id="2.30.110.10">
    <property type="entry name" value="Electron Transport, Fmn-binding Protein, Chain A"/>
    <property type="match status" value="1"/>
</dbReference>
<dbReference type="Proteomes" id="UP001303473">
    <property type="component" value="Unassembled WGS sequence"/>
</dbReference>
<organism evidence="2 3">
    <name type="scientific">Diplogelasinospora grovesii</name>
    <dbReference type="NCBI Taxonomy" id="303347"/>
    <lineage>
        <taxon>Eukaryota</taxon>
        <taxon>Fungi</taxon>
        <taxon>Dikarya</taxon>
        <taxon>Ascomycota</taxon>
        <taxon>Pezizomycotina</taxon>
        <taxon>Sordariomycetes</taxon>
        <taxon>Sordariomycetidae</taxon>
        <taxon>Sordariales</taxon>
        <taxon>Diplogelasinosporaceae</taxon>
        <taxon>Diplogelasinospora</taxon>
    </lineage>
</organism>
<dbReference type="Pfam" id="PF12900">
    <property type="entry name" value="Pyridox_ox_2"/>
    <property type="match status" value="1"/>
</dbReference>
<dbReference type="InterPro" id="IPR012349">
    <property type="entry name" value="Split_barrel_FMN-bd"/>
</dbReference>
<dbReference type="SUPFAM" id="SSF50475">
    <property type="entry name" value="FMN-binding split barrel"/>
    <property type="match status" value="1"/>
</dbReference>
<feature type="region of interest" description="Disordered" evidence="1">
    <location>
        <begin position="249"/>
        <end position="272"/>
    </location>
</feature>